<dbReference type="VEuPathDB" id="GiardiaDB:GMRT_10572"/>
<keyword evidence="2" id="KW-1185">Reference proteome</keyword>
<organism evidence="1 2">
    <name type="scientific">Giardia muris</name>
    <dbReference type="NCBI Taxonomy" id="5742"/>
    <lineage>
        <taxon>Eukaryota</taxon>
        <taxon>Metamonada</taxon>
        <taxon>Diplomonadida</taxon>
        <taxon>Hexamitidae</taxon>
        <taxon>Giardiinae</taxon>
        <taxon>Giardia</taxon>
    </lineage>
</organism>
<evidence type="ECO:0000313" key="2">
    <source>
        <dbReference type="Proteomes" id="UP000315496"/>
    </source>
</evidence>
<accession>A0A4Z1T2P8</accession>
<reference evidence="1 2" key="1">
    <citation type="submission" date="2019-05" db="EMBL/GenBank/DDBJ databases">
        <title>The compact genome of Giardia muris reveals important steps in the evolution of intestinal protozoan parasites.</title>
        <authorList>
            <person name="Xu F."/>
            <person name="Jimenez-Gonzalez A."/>
            <person name="Einarsson E."/>
            <person name="Astvaldsson A."/>
            <person name="Peirasmaki D."/>
            <person name="Eckmann L."/>
            <person name="Andersson J.O."/>
            <person name="Svard S.G."/>
            <person name="Jerlstrom-Hultqvist J."/>
        </authorList>
    </citation>
    <scope>NUCLEOTIDE SEQUENCE [LARGE SCALE GENOMIC DNA]</scope>
    <source>
        <strain evidence="1 2">Roberts-Thomson</strain>
    </source>
</reference>
<dbReference type="OrthoDB" id="10252301at2759"/>
<proteinExistence type="predicted"/>
<name>A0A4Z1T2P8_GIAMU</name>
<dbReference type="Proteomes" id="UP000315496">
    <property type="component" value="Chromosome 4"/>
</dbReference>
<gene>
    <name evidence="1" type="ORF">GMRT_10572</name>
</gene>
<sequence>MSTLSSDVTVAISLLRNLHRVLRTERATGYDFSTSFFDAIEVRRLVEVVLEGITRQVEGRNQRATLLVSRQNLPAIAFSGVFTRRSGSTNFVIRHTYDLHELDQIRLLYGVNPHLLSPETELFLSQDYLKKALLALNDDLAEREEQEELALYVNNLRTSTYQFTNGVLALLYDRTLYCALVKRDLLHAFDSEYSVDRVRKGQHLAYHDLIRRTLQCLAQLHDASESLEAYPIRSSATLLEYLQQKDDEFVEYNRLQSALDPTKGLPVGVFHLISTAALSNPSVLRAVTGFNPP</sequence>
<comment type="caution">
    <text evidence="1">The sequence shown here is derived from an EMBL/GenBank/DDBJ whole genome shotgun (WGS) entry which is preliminary data.</text>
</comment>
<evidence type="ECO:0000313" key="1">
    <source>
        <dbReference type="EMBL" id="TNJ26849.1"/>
    </source>
</evidence>
<protein>
    <submittedName>
        <fullName evidence="1">Uncharacterized protein</fullName>
    </submittedName>
</protein>
<dbReference type="EMBL" id="VDLU01000004">
    <property type="protein sequence ID" value="TNJ26849.1"/>
    <property type="molecule type" value="Genomic_DNA"/>
</dbReference>
<dbReference type="AlphaFoldDB" id="A0A4Z1T2P8"/>